<dbReference type="PRINTS" id="PR00364">
    <property type="entry name" value="DISEASERSIST"/>
</dbReference>
<dbReference type="InterPro" id="IPR005158">
    <property type="entry name" value="BTAD"/>
</dbReference>
<evidence type="ECO:0000259" key="8">
    <source>
        <dbReference type="PROSITE" id="PS51755"/>
    </source>
</evidence>
<keyword evidence="3 6" id="KW-0238">DNA-binding</keyword>
<dbReference type="InterPro" id="IPR016032">
    <property type="entry name" value="Sig_transdc_resp-reg_C-effctor"/>
</dbReference>
<keyword evidence="4" id="KW-0804">Transcription</keyword>
<evidence type="ECO:0000256" key="2">
    <source>
        <dbReference type="ARBA" id="ARBA00023015"/>
    </source>
</evidence>
<dbReference type="SMART" id="SM00862">
    <property type="entry name" value="Trans_reg_C"/>
    <property type="match status" value="1"/>
</dbReference>
<accession>A0A917R419</accession>
<dbReference type="PROSITE" id="PS50005">
    <property type="entry name" value="TPR"/>
    <property type="match status" value="1"/>
</dbReference>
<feature type="DNA-binding region" description="OmpR/PhoB-type" evidence="6">
    <location>
        <begin position="1"/>
        <end position="93"/>
    </location>
</feature>
<evidence type="ECO:0000256" key="1">
    <source>
        <dbReference type="ARBA" id="ARBA00005820"/>
    </source>
</evidence>
<dbReference type="Pfam" id="PF00931">
    <property type="entry name" value="NB-ARC"/>
    <property type="match status" value="1"/>
</dbReference>
<keyword evidence="2" id="KW-0805">Transcription regulation</keyword>
<dbReference type="InterPro" id="IPR019734">
    <property type="entry name" value="TPR_rpt"/>
</dbReference>
<dbReference type="SMART" id="SM00028">
    <property type="entry name" value="TPR"/>
    <property type="match status" value="8"/>
</dbReference>
<dbReference type="SUPFAM" id="SSF48452">
    <property type="entry name" value="TPR-like"/>
    <property type="match status" value="3"/>
</dbReference>
<feature type="region of interest" description="Disordered" evidence="7">
    <location>
        <begin position="246"/>
        <end position="270"/>
    </location>
</feature>
<evidence type="ECO:0000256" key="6">
    <source>
        <dbReference type="PROSITE-ProRule" id="PRU01091"/>
    </source>
</evidence>
<dbReference type="InterPro" id="IPR027417">
    <property type="entry name" value="P-loop_NTPase"/>
</dbReference>
<reference evidence="9" key="2">
    <citation type="submission" date="2020-09" db="EMBL/GenBank/DDBJ databases">
        <authorList>
            <person name="Sun Q."/>
            <person name="Ohkuma M."/>
        </authorList>
    </citation>
    <scope>NUCLEOTIDE SEQUENCE</scope>
    <source>
        <strain evidence="9">JCM 13064</strain>
    </source>
</reference>
<dbReference type="GO" id="GO:0043531">
    <property type="term" value="F:ADP binding"/>
    <property type="evidence" value="ECO:0007669"/>
    <property type="project" value="InterPro"/>
</dbReference>
<dbReference type="SUPFAM" id="SSF52540">
    <property type="entry name" value="P-loop containing nucleoside triphosphate hydrolases"/>
    <property type="match status" value="1"/>
</dbReference>
<feature type="repeat" description="TPR" evidence="5">
    <location>
        <begin position="852"/>
        <end position="885"/>
    </location>
</feature>
<reference evidence="9" key="1">
    <citation type="journal article" date="2014" name="Int. J. Syst. Evol. Microbiol.">
        <title>Complete genome sequence of Corynebacterium casei LMG S-19264T (=DSM 44701T), isolated from a smear-ripened cheese.</title>
        <authorList>
            <consortium name="US DOE Joint Genome Institute (JGI-PGF)"/>
            <person name="Walter F."/>
            <person name="Albersmeier A."/>
            <person name="Kalinowski J."/>
            <person name="Ruckert C."/>
        </authorList>
    </citation>
    <scope>NUCLEOTIDE SEQUENCE</scope>
    <source>
        <strain evidence="9">JCM 13064</strain>
    </source>
</reference>
<dbReference type="InterPro" id="IPR002182">
    <property type="entry name" value="NB-ARC"/>
</dbReference>
<dbReference type="SMART" id="SM00382">
    <property type="entry name" value="AAA"/>
    <property type="match status" value="1"/>
</dbReference>
<gene>
    <name evidence="9" type="ORF">GCM10007964_35100</name>
</gene>
<keyword evidence="10" id="KW-1185">Reference proteome</keyword>
<dbReference type="SMART" id="SM01043">
    <property type="entry name" value="BTAD"/>
    <property type="match status" value="1"/>
</dbReference>
<dbReference type="Pfam" id="PF00486">
    <property type="entry name" value="Trans_reg_C"/>
    <property type="match status" value="1"/>
</dbReference>
<dbReference type="PROSITE" id="PS51755">
    <property type="entry name" value="OMPR_PHOB"/>
    <property type="match status" value="1"/>
</dbReference>
<dbReference type="RefSeq" id="WP_189164095.1">
    <property type="nucleotide sequence ID" value="NZ_BMNT01000018.1"/>
</dbReference>
<keyword evidence="5" id="KW-0802">TPR repeat</keyword>
<organism evidence="9 10">
    <name type="scientific">Sphaerisporangium melleum</name>
    <dbReference type="NCBI Taxonomy" id="321316"/>
    <lineage>
        <taxon>Bacteria</taxon>
        <taxon>Bacillati</taxon>
        <taxon>Actinomycetota</taxon>
        <taxon>Actinomycetes</taxon>
        <taxon>Streptosporangiales</taxon>
        <taxon>Streptosporangiaceae</taxon>
        <taxon>Sphaerisporangium</taxon>
    </lineage>
</organism>
<dbReference type="EMBL" id="BMNT01000018">
    <property type="protein sequence ID" value="GGK89414.1"/>
    <property type="molecule type" value="Genomic_DNA"/>
</dbReference>
<dbReference type="Proteomes" id="UP000645217">
    <property type="component" value="Unassembled WGS sequence"/>
</dbReference>
<sequence length="1025" mass="113086">MQFGILGALEATAADRRLDLGGIRQQIVLATLLLDANRVVTIGRLMEAIYGDEPPTTARSQVQICISALRRLFAANGSPDIISTQSLGYCIRVAADQIDVQRFDSLVQRARRARESRNLNEAIRYYREALALWRGPALDGIESTLVQTSASRLAEDRISANEDCIQLELDLGRHHELVGELTELTEEHPLRERLRGLLMTALYRSGRQAEALQVYRNARRTMIEELGIEPNERLQQLEHAILTSDESLAAPPPPPARAEVRPPPVSAAPPAAGMLPTDIADFTGRTAQIEDIRRRLVLAAEDRSRFAVPIIVIVGKPGVGKTTIAVHASHAVGERFPHGQLFADLHGAASRPTSPMQVLERFLRVLGVAGTAIPDGMEERAEMYRALLADRKMLIVLDDAGSESQVLPLLPGSPSSAVIMTARTRLAGLAGAVHVDVNTFDSGQSVDLLSHIAGTERVQSEIEAAEALADMCGHLPLALRIAGARLSARPHWSIEQLVSRLADETRRLDELKHGDMAIRASISLTYDSVSEDARRLFRRLTILDSQIFSAWVSAALLDQPLPVAQDLLDDLADAQLIETTGIGYGVHSQYRFHDLIRVFARERLAAEETPAERNAALERVLGGLLFLAEAAHRREYGGDYVQIHSDARRYPLPDPLVTQLVASPLQWYERERSMLVSGIRQAAQAGLVPLCWDLAISSVTLFESRVYLDDWRETHQVALAAARQAIDMRGQAAMLYSRGSLYITEQRFGDARCDFEAALQLFEDVGDHQGTALVIRNIGFLDRLSGRFADAEAHYRRALEIFHANGDQVASAYVLHNLAQLRLEFDDLPGAQRMLSEALELSRRSGSRRVEAQVLHRIGHTYLQSDRPARAVEVFEEALAAVRNIGDPTGEAYALHGLGVARMRRGELAECESALTRALMLASTSSEHLVEARVQLGLGELAMTRHDATQAVVYLEQALSLFRQMNMPLQEARTLMRLSDAQQAAGDEDAAHDSLHQALILTDKMDAPVAEQMRAQLNQRLSDSR</sequence>
<dbReference type="Gene3D" id="3.40.50.300">
    <property type="entry name" value="P-loop containing nucleotide triphosphate hydrolases"/>
    <property type="match status" value="1"/>
</dbReference>
<evidence type="ECO:0000256" key="5">
    <source>
        <dbReference type="PROSITE-ProRule" id="PRU00339"/>
    </source>
</evidence>
<dbReference type="InterPro" id="IPR011990">
    <property type="entry name" value="TPR-like_helical_dom_sf"/>
</dbReference>
<evidence type="ECO:0000256" key="7">
    <source>
        <dbReference type="SAM" id="MobiDB-lite"/>
    </source>
</evidence>
<comment type="caution">
    <text evidence="9">The sequence shown here is derived from an EMBL/GenBank/DDBJ whole genome shotgun (WGS) entry which is preliminary data.</text>
</comment>
<dbReference type="GO" id="GO:0000160">
    <property type="term" value="P:phosphorelay signal transduction system"/>
    <property type="evidence" value="ECO:0007669"/>
    <property type="project" value="InterPro"/>
</dbReference>
<name>A0A917R419_9ACTN</name>
<evidence type="ECO:0000313" key="9">
    <source>
        <dbReference type="EMBL" id="GGK89414.1"/>
    </source>
</evidence>
<feature type="domain" description="OmpR/PhoB-type" evidence="8">
    <location>
        <begin position="1"/>
        <end position="93"/>
    </location>
</feature>
<dbReference type="CDD" id="cd15831">
    <property type="entry name" value="BTAD"/>
    <property type="match status" value="1"/>
</dbReference>
<dbReference type="GO" id="GO:0003677">
    <property type="term" value="F:DNA binding"/>
    <property type="evidence" value="ECO:0007669"/>
    <property type="project" value="UniProtKB-UniRule"/>
</dbReference>
<feature type="compositionally biased region" description="Pro residues" evidence="7">
    <location>
        <begin position="250"/>
        <end position="267"/>
    </location>
</feature>
<evidence type="ECO:0000256" key="4">
    <source>
        <dbReference type="ARBA" id="ARBA00023163"/>
    </source>
</evidence>
<comment type="similarity">
    <text evidence="1">Belongs to the AfsR/DnrI/RedD regulatory family.</text>
</comment>
<dbReference type="InterPro" id="IPR051677">
    <property type="entry name" value="AfsR-DnrI-RedD_regulator"/>
</dbReference>
<dbReference type="Pfam" id="PF03704">
    <property type="entry name" value="BTAD"/>
    <property type="match status" value="1"/>
</dbReference>
<dbReference type="PANTHER" id="PTHR35807:SF1">
    <property type="entry name" value="TRANSCRIPTIONAL REGULATOR REDD"/>
    <property type="match status" value="1"/>
</dbReference>
<dbReference type="Pfam" id="PF13424">
    <property type="entry name" value="TPR_12"/>
    <property type="match status" value="2"/>
</dbReference>
<dbReference type="SUPFAM" id="SSF46894">
    <property type="entry name" value="C-terminal effector domain of the bipartite response regulators"/>
    <property type="match status" value="1"/>
</dbReference>
<dbReference type="InterPro" id="IPR003593">
    <property type="entry name" value="AAA+_ATPase"/>
</dbReference>
<evidence type="ECO:0000256" key="3">
    <source>
        <dbReference type="ARBA" id="ARBA00023125"/>
    </source>
</evidence>
<dbReference type="InterPro" id="IPR036388">
    <property type="entry name" value="WH-like_DNA-bd_sf"/>
</dbReference>
<dbReference type="InterPro" id="IPR001867">
    <property type="entry name" value="OmpR/PhoB-type_DNA-bd"/>
</dbReference>
<dbReference type="GO" id="GO:0006355">
    <property type="term" value="P:regulation of DNA-templated transcription"/>
    <property type="evidence" value="ECO:0007669"/>
    <property type="project" value="InterPro"/>
</dbReference>
<dbReference type="PANTHER" id="PTHR35807">
    <property type="entry name" value="TRANSCRIPTIONAL REGULATOR REDD-RELATED"/>
    <property type="match status" value="1"/>
</dbReference>
<dbReference type="Gene3D" id="1.10.10.10">
    <property type="entry name" value="Winged helix-like DNA-binding domain superfamily/Winged helix DNA-binding domain"/>
    <property type="match status" value="1"/>
</dbReference>
<proteinExistence type="inferred from homology"/>
<dbReference type="AlphaFoldDB" id="A0A917R419"/>
<protein>
    <submittedName>
        <fullName evidence="9">SARP family transcriptional regulator</fullName>
    </submittedName>
</protein>
<evidence type="ECO:0000313" key="10">
    <source>
        <dbReference type="Proteomes" id="UP000645217"/>
    </source>
</evidence>
<dbReference type="Gene3D" id="1.25.40.10">
    <property type="entry name" value="Tetratricopeptide repeat domain"/>
    <property type="match status" value="2"/>
</dbReference>